<feature type="compositionally biased region" description="Low complexity" evidence="1">
    <location>
        <begin position="374"/>
        <end position="397"/>
    </location>
</feature>
<sequence>MTHASHPDQAPAAEGKVLRIVAGLHAGASRALAEREMILVGSGDDCDIVLADRGVAIRHALISVIDGAVQLRALDAPLKLEGRLLHPGDPEELPSVQRVGLGEAALAFGDIDDPAWLALAPEGVEFESPSPRPGQAITRRLPMIAAVSVLSLALLAIFVAVVPAREQPVDIETRLRALAAEHHVANARIERGHGDSWVLSGTIGDRTTRDTLRQQVESEGLPARVDLRSGEDLAYSVSEILRGGGFSIERVRYLGNDDVEVSGYFTDEEAFRQFAQSRAVVETGVNRVVPINLATPQPSTAEVPVDEQDPIHIVSIVRGENAHVIALDGTRYEVGAQLPGWGQLVAVGEHAQVLRSDGNLQRLTPRPPPPAPSPADATEATPAAVADASATRPSAADPRVRAAGARQ</sequence>
<dbReference type="Pfam" id="PF16693">
    <property type="entry name" value="Yop-YscD_ppl_1st"/>
    <property type="match status" value="1"/>
</dbReference>
<evidence type="ECO:0000256" key="1">
    <source>
        <dbReference type="SAM" id="MobiDB-lite"/>
    </source>
</evidence>
<feature type="domain" description="YscD cytoplasmic" evidence="4">
    <location>
        <begin position="19"/>
        <end position="110"/>
    </location>
</feature>
<name>A0A4Z1RN18_9GAMM</name>
<evidence type="ECO:0000313" key="6">
    <source>
        <dbReference type="Proteomes" id="UP000298681"/>
    </source>
</evidence>
<feature type="transmembrane region" description="Helical" evidence="2">
    <location>
        <begin position="141"/>
        <end position="162"/>
    </location>
</feature>
<keyword evidence="2" id="KW-0812">Transmembrane</keyword>
<protein>
    <submittedName>
        <fullName evidence="5">FHA domain-containing protein</fullName>
    </submittedName>
</protein>
<keyword evidence="6" id="KW-1185">Reference proteome</keyword>
<keyword evidence="2" id="KW-0472">Membrane</keyword>
<gene>
    <name evidence="5" type="ORF">E4582_10120</name>
</gene>
<dbReference type="AlphaFoldDB" id="A0A4Z1RN18"/>
<evidence type="ECO:0000256" key="2">
    <source>
        <dbReference type="SAM" id="Phobius"/>
    </source>
</evidence>
<organism evidence="5 6">
    <name type="scientific">Luteimonas yindakuii</name>
    <dbReference type="NCBI Taxonomy" id="2565782"/>
    <lineage>
        <taxon>Bacteria</taxon>
        <taxon>Pseudomonadati</taxon>
        <taxon>Pseudomonadota</taxon>
        <taxon>Gammaproteobacteria</taxon>
        <taxon>Lysobacterales</taxon>
        <taxon>Lysobacteraceae</taxon>
        <taxon>Luteimonas</taxon>
    </lineage>
</organism>
<accession>A0A4Z1RN18</accession>
<reference evidence="5 6" key="1">
    <citation type="submission" date="2019-01" db="EMBL/GenBank/DDBJ databases">
        <authorList>
            <person name="Zhang S."/>
        </authorList>
    </citation>
    <scope>NUCLEOTIDE SEQUENCE [LARGE SCALE GENOMIC DNA]</scope>
    <source>
        <strain evidence="5 6">1626</strain>
    </source>
</reference>
<feature type="domain" description="YscD-like Bon-like" evidence="3">
    <location>
        <begin position="185"/>
        <end position="229"/>
    </location>
</feature>
<evidence type="ECO:0000259" key="3">
    <source>
        <dbReference type="Pfam" id="PF16693"/>
    </source>
</evidence>
<proteinExistence type="predicted"/>
<dbReference type="Proteomes" id="UP000298681">
    <property type="component" value="Unassembled WGS sequence"/>
</dbReference>
<evidence type="ECO:0000259" key="4">
    <source>
        <dbReference type="Pfam" id="PF16697"/>
    </source>
</evidence>
<dbReference type="InterPro" id="IPR008984">
    <property type="entry name" value="SMAD_FHA_dom_sf"/>
</dbReference>
<dbReference type="Gene3D" id="2.60.200.20">
    <property type="match status" value="1"/>
</dbReference>
<dbReference type="InterPro" id="IPR032030">
    <property type="entry name" value="YscD_cytoplasmic_dom"/>
</dbReference>
<evidence type="ECO:0000313" key="5">
    <source>
        <dbReference type="EMBL" id="TKS55081.1"/>
    </source>
</evidence>
<comment type="caution">
    <text evidence="5">The sequence shown here is derived from an EMBL/GenBank/DDBJ whole genome shotgun (WGS) entry which is preliminary data.</text>
</comment>
<dbReference type="Pfam" id="PF16697">
    <property type="entry name" value="Yop-YscD_cpl"/>
    <property type="match status" value="1"/>
</dbReference>
<keyword evidence="2" id="KW-1133">Transmembrane helix</keyword>
<dbReference type="InterPro" id="IPR032034">
    <property type="entry name" value="YscD_ppl_1st"/>
</dbReference>
<dbReference type="EMBL" id="SPUH01000001">
    <property type="protein sequence ID" value="TKS55081.1"/>
    <property type="molecule type" value="Genomic_DNA"/>
</dbReference>
<dbReference type="SUPFAM" id="SSF49879">
    <property type="entry name" value="SMAD/FHA domain"/>
    <property type="match status" value="1"/>
</dbReference>
<dbReference type="RefSeq" id="WP_134674436.1">
    <property type="nucleotide sequence ID" value="NZ_SPUH01000001.1"/>
</dbReference>
<feature type="region of interest" description="Disordered" evidence="1">
    <location>
        <begin position="358"/>
        <end position="407"/>
    </location>
</feature>